<dbReference type="PROSITE" id="PS50850">
    <property type="entry name" value="MFS"/>
    <property type="match status" value="1"/>
</dbReference>
<comment type="caution">
    <text evidence="8">The sequence shown here is derived from an EMBL/GenBank/DDBJ whole genome shotgun (WGS) entry which is preliminary data.</text>
</comment>
<evidence type="ECO:0000256" key="6">
    <source>
        <dbReference type="SAM" id="Phobius"/>
    </source>
</evidence>
<dbReference type="InterPro" id="IPR005829">
    <property type="entry name" value="Sugar_transporter_CS"/>
</dbReference>
<dbReference type="PANTHER" id="PTHR48022:SF2">
    <property type="entry name" value="PLASTIDIC GLUCOSE TRANSPORTER 4"/>
    <property type="match status" value="1"/>
</dbReference>
<evidence type="ECO:0000256" key="2">
    <source>
        <dbReference type="ARBA" id="ARBA00010992"/>
    </source>
</evidence>
<dbReference type="Gene3D" id="1.20.1250.20">
    <property type="entry name" value="MFS general substrate transporter like domains"/>
    <property type="match status" value="1"/>
</dbReference>
<feature type="domain" description="Major facilitator superfamily (MFS) profile" evidence="7">
    <location>
        <begin position="62"/>
        <end position="359"/>
    </location>
</feature>
<dbReference type="InterPro" id="IPR036259">
    <property type="entry name" value="MFS_trans_sf"/>
</dbReference>
<keyword evidence="5 6" id="KW-0472">Membrane</keyword>
<keyword evidence="3 6" id="KW-0812">Transmembrane</keyword>
<reference evidence="8 9" key="1">
    <citation type="submission" date="2024-01" db="EMBL/GenBank/DDBJ databases">
        <authorList>
            <person name="Allen C."/>
            <person name="Tagirdzhanova G."/>
        </authorList>
    </citation>
    <scope>NUCLEOTIDE SEQUENCE [LARGE SCALE GENOMIC DNA]</scope>
</reference>
<dbReference type="InterPro" id="IPR050360">
    <property type="entry name" value="MFS_Sugar_Transporters"/>
</dbReference>
<gene>
    <name evidence="8" type="ORF">SEUCBS140593_004940</name>
</gene>
<organism evidence="8 9">
    <name type="scientific">Sporothrix eucalyptigena</name>
    <dbReference type="NCBI Taxonomy" id="1812306"/>
    <lineage>
        <taxon>Eukaryota</taxon>
        <taxon>Fungi</taxon>
        <taxon>Dikarya</taxon>
        <taxon>Ascomycota</taxon>
        <taxon>Pezizomycotina</taxon>
        <taxon>Sordariomycetes</taxon>
        <taxon>Sordariomycetidae</taxon>
        <taxon>Ophiostomatales</taxon>
        <taxon>Ophiostomataceae</taxon>
        <taxon>Sporothrix</taxon>
    </lineage>
</organism>
<comment type="similarity">
    <text evidence="2">Belongs to the major facilitator superfamily. Sugar transporter (TC 2.A.1.1) family.</text>
</comment>
<name>A0ABP0BU80_9PEZI</name>
<evidence type="ECO:0000256" key="1">
    <source>
        <dbReference type="ARBA" id="ARBA00004141"/>
    </source>
</evidence>
<keyword evidence="4 6" id="KW-1133">Transmembrane helix</keyword>
<dbReference type="PROSITE" id="PS00217">
    <property type="entry name" value="SUGAR_TRANSPORT_2"/>
    <property type="match status" value="1"/>
</dbReference>
<evidence type="ECO:0000256" key="4">
    <source>
        <dbReference type="ARBA" id="ARBA00022989"/>
    </source>
</evidence>
<evidence type="ECO:0000313" key="9">
    <source>
        <dbReference type="Proteomes" id="UP001642482"/>
    </source>
</evidence>
<dbReference type="Proteomes" id="UP001642482">
    <property type="component" value="Unassembled WGS sequence"/>
</dbReference>
<dbReference type="InterPro" id="IPR020846">
    <property type="entry name" value="MFS_dom"/>
</dbReference>
<feature type="transmembrane region" description="Helical" evidence="6">
    <location>
        <begin position="322"/>
        <end position="347"/>
    </location>
</feature>
<proteinExistence type="inferred from homology"/>
<evidence type="ECO:0000256" key="5">
    <source>
        <dbReference type="ARBA" id="ARBA00023136"/>
    </source>
</evidence>
<feature type="transmembrane region" description="Helical" evidence="6">
    <location>
        <begin position="201"/>
        <end position="220"/>
    </location>
</feature>
<sequence length="359" mass="39736">MEAKAPLPDEVAVQPAQHVEAAEDGGDHALKQAANAIIEGDTALAIFTRYEAIKFFWWPVLLCMVSTVACMNDGFQNQIPGNLISNQGFINQFGTVYADDGSKALAPSWISTWGAMMPLGQVPGSLFAGWVNDKVGRRGGMYAFTVAYIVGTVLEMTTKIPGQWAAAKFFFGLGQGLTATTMPVYISEIAPPQLRGTMLCMYGFFLGIGQLTGAVVLYVINNQRPLEWRLAIYTEWAFHGLWISLGLLWLPESPWYYARKQNDDKALKSLGTIYKFVADWDSHRELRVMKSELHRQAQQAASHENDSSIMDLFRGPDRLRTFGSALAVSTQMLSGCIVIFTYTSYFIRQAGIGSLSRLL</sequence>
<evidence type="ECO:0000256" key="3">
    <source>
        <dbReference type="ARBA" id="ARBA00022692"/>
    </source>
</evidence>
<dbReference type="SUPFAM" id="SSF103473">
    <property type="entry name" value="MFS general substrate transporter"/>
    <property type="match status" value="1"/>
</dbReference>
<protein>
    <recommendedName>
        <fullName evidence="7">Major facilitator superfamily (MFS) profile domain-containing protein</fullName>
    </recommendedName>
</protein>
<dbReference type="InterPro" id="IPR005828">
    <property type="entry name" value="MFS_sugar_transport-like"/>
</dbReference>
<evidence type="ECO:0000259" key="7">
    <source>
        <dbReference type="PROSITE" id="PS50850"/>
    </source>
</evidence>
<comment type="subcellular location">
    <subcellularLocation>
        <location evidence="1">Membrane</location>
        <topology evidence="1">Multi-pass membrane protein</topology>
    </subcellularLocation>
</comment>
<dbReference type="PANTHER" id="PTHR48022">
    <property type="entry name" value="PLASTIDIC GLUCOSE TRANSPORTER 4"/>
    <property type="match status" value="1"/>
</dbReference>
<dbReference type="EMBL" id="CAWUHD010000045">
    <property type="protein sequence ID" value="CAK7222560.1"/>
    <property type="molecule type" value="Genomic_DNA"/>
</dbReference>
<keyword evidence="9" id="KW-1185">Reference proteome</keyword>
<evidence type="ECO:0000313" key="8">
    <source>
        <dbReference type="EMBL" id="CAK7222560.1"/>
    </source>
</evidence>
<dbReference type="Pfam" id="PF00083">
    <property type="entry name" value="Sugar_tr"/>
    <property type="match status" value="1"/>
</dbReference>
<feature type="transmembrane region" description="Helical" evidence="6">
    <location>
        <begin position="232"/>
        <end position="250"/>
    </location>
</feature>
<accession>A0ABP0BU80</accession>